<dbReference type="InterPro" id="IPR001853">
    <property type="entry name" value="DSBA-like_thioredoxin_dom"/>
</dbReference>
<organism evidence="2 3">
    <name type="scientific">Oleispira antarctica RB-8</name>
    <dbReference type="NCBI Taxonomy" id="698738"/>
    <lineage>
        <taxon>Bacteria</taxon>
        <taxon>Pseudomonadati</taxon>
        <taxon>Pseudomonadota</taxon>
        <taxon>Gammaproteobacteria</taxon>
        <taxon>Oceanospirillales</taxon>
        <taxon>Oceanospirillaceae</taxon>
        <taxon>Oleispira</taxon>
    </lineage>
</organism>
<reference evidence="2 3" key="1">
    <citation type="journal article" date="2013" name="Nat. Commun.">
        <title>Genome sequence and functional genomic analysis of the oil-degrading bacterium Oleispira antarctica.</title>
        <authorList>
            <person name="Kube M."/>
            <person name="Chernikova T.N."/>
            <person name="Al-Ramahi Y."/>
            <person name="Beloqui A."/>
            <person name="Lopez-Cortez N."/>
            <person name="Guazzaroni M.E."/>
            <person name="Heipieper H.J."/>
            <person name="Klages S."/>
            <person name="Kotsyurbenko O.R."/>
            <person name="Langer I."/>
            <person name="Nechitaylo T.Y."/>
            <person name="Lunsdorf H."/>
            <person name="Fernandez M."/>
            <person name="Juarez S."/>
            <person name="Ciordia S."/>
            <person name="Singer A."/>
            <person name="Kagan O."/>
            <person name="Egorova O."/>
            <person name="Petit P.A."/>
            <person name="Stogios P."/>
            <person name="Kim Y."/>
            <person name="Tchigvintsev A."/>
            <person name="Flick R."/>
            <person name="Denaro R."/>
            <person name="Genovese M."/>
            <person name="Albar J.P."/>
            <person name="Reva O.N."/>
            <person name="Martinez-Gomariz M."/>
            <person name="Tran H."/>
            <person name="Ferrer M."/>
            <person name="Savchenko A."/>
            <person name="Yakunin A.F."/>
            <person name="Yakimov M.M."/>
            <person name="Golyshina O.V."/>
            <person name="Reinhardt R."/>
            <person name="Golyshin P.N."/>
        </authorList>
    </citation>
    <scope>NUCLEOTIDE SEQUENCE [LARGE SCALE GENOMIC DNA]</scope>
</reference>
<dbReference type="PATRIC" id="fig|698738.3.peg.2248"/>
<evidence type="ECO:0000313" key="2">
    <source>
        <dbReference type="EMBL" id="CCK76346.1"/>
    </source>
</evidence>
<dbReference type="InterPro" id="IPR036249">
    <property type="entry name" value="Thioredoxin-like_sf"/>
</dbReference>
<feature type="domain" description="DSBA-like thioredoxin" evidence="1">
    <location>
        <begin position="24"/>
        <end position="225"/>
    </location>
</feature>
<dbReference type="SUPFAM" id="SSF52833">
    <property type="entry name" value="Thioredoxin-like"/>
    <property type="match status" value="1"/>
</dbReference>
<evidence type="ECO:0000313" key="3">
    <source>
        <dbReference type="Proteomes" id="UP000032749"/>
    </source>
</evidence>
<evidence type="ECO:0000259" key="1">
    <source>
        <dbReference type="Pfam" id="PF01323"/>
    </source>
</evidence>
<dbReference type="CDD" id="cd03024">
    <property type="entry name" value="DsbA_FrnE"/>
    <property type="match status" value="1"/>
</dbReference>
<keyword evidence="3" id="KW-1185">Reference proteome</keyword>
<dbReference type="Gene3D" id="3.40.30.10">
    <property type="entry name" value="Glutaredoxin"/>
    <property type="match status" value="1"/>
</dbReference>
<proteinExistence type="predicted"/>
<dbReference type="EMBL" id="FO203512">
    <property type="protein sequence ID" value="CCK76346.1"/>
    <property type="molecule type" value="Genomic_DNA"/>
</dbReference>
<dbReference type="AlphaFoldDB" id="R4YMW3"/>
<dbReference type="GO" id="GO:0016491">
    <property type="term" value="F:oxidoreductase activity"/>
    <property type="evidence" value="ECO:0007669"/>
    <property type="project" value="InterPro"/>
</dbReference>
<name>R4YMW3_OLEAN</name>
<sequence>MTISANSDIEKPGIKTSGIKKLRIDIVSDVMCPWCVIGYKGLNEALKQLEGELEADIHWQPFELNPNMSEQGQELGEHIAEKYGSTPEQSQQNRDHITQLGAKLGFEFNFTEGQRILNTFKAHQLLHWAGESSNLQTELKMALLTAYFTQGRDVHDDEVLAQIVGEVGLDADFARKLLADGVYAGDVRALQEQWRQMGVTAVPTFIIDEKYMISGGQPPEVFVQGLRQMIE</sequence>
<dbReference type="Proteomes" id="UP000032749">
    <property type="component" value="Chromosome"/>
</dbReference>
<gene>
    <name evidence="2" type="ORF">OLEAN_C21700</name>
</gene>
<dbReference type="PANTHER" id="PTHR13887">
    <property type="entry name" value="GLUTATHIONE S-TRANSFERASE KAPPA"/>
    <property type="match status" value="1"/>
</dbReference>
<dbReference type="HOGENOM" id="CLU_069253_0_4_6"/>
<dbReference type="STRING" id="698738.OLEAN_C21700"/>
<dbReference type="PANTHER" id="PTHR13887:SF41">
    <property type="entry name" value="THIOREDOXIN SUPERFAMILY PROTEIN"/>
    <property type="match status" value="1"/>
</dbReference>
<accession>R4YMW3</accession>
<protein>
    <submittedName>
        <fullName evidence="2">DSBA oxidoreductase</fullName>
    </submittedName>
</protein>
<dbReference type="KEGG" id="oai:OLEAN_C21700"/>
<dbReference type="Pfam" id="PF01323">
    <property type="entry name" value="DSBA"/>
    <property type="match status" value="1"/>
</dbReference>